<reference evidence="2" key="1">
    <citation type="journal article" date="2013" name="Genome Announc.">
        <title>Draft genome sequence of the grapevine dieback fungus Eutypa lata UCR-EL1.</title>
        <authorList>
            <person name="Blanco-Ulate B."/>
            <person name="Rolshausen P.E."/>
            <person name="Cantu D."/>
        </authorList>
    </citation>
    <scope>NUCLEOTIDE SEQUENCE [LARGE SCALE GENOMIC DNA]</scope>
    <source>
        <strain evidence="2">UCR-EL1</strain>
    </source>
</reference>
<dbReference type="eggNOG" id="ENOG502SJ1A">
    <property type="taxonomic scope" value="Eukaryota"/>
</dbReference>
<dbReference type="EMBL" id="KB707151">
    <property type="protein sequence ID" value="EMR63863.1"/>
    <property type="molecule type" value="Genomic_DNA"/>
</dbReference>
<dbReference type="Pfam" id="PF15891">
    <property type="entry name" value="Nuc_deoxyri_tr2"/>
    <property type="match status" value="1"/>
</dbReference>
<dbReference type="OrthoDB" id="2893324at2759"/>
<dbReference type="OMA" id="YREQVEW"/>
<gene>
    <name evidence="1" type="ORF">UCREL1_9161</name>
</gene>
<sequence>MSQQRTPTKAQVILAPRRDPPIPPTNKTIFLAGSTSNTDTDDWRTILTNSLSHFAGLTILNPYRAGWDSTWREDESFAPFREQVEWELDMQGSADLVIVYFHPATQAVVSLLELGLAAGSAAGAGAGVGGSGVLVVCPDGYWKKGNVSIVCRRFGIEMLGSVDELGDAIVRKLALGRGDSSDFSGAK</sequence>
<name>M7SHV4_EUTLA</name>
<accession>M7SHV4</accession>
<organism evidence="1 2">
    <name type="scientific">Eutypa lata (strain UCR-EL1)</name>
    <name type="common">Grapevine dieback disease fungus</name>
    <name type="synonym">Eutypa armeniacae</name>
    <dbReference type="NCBI Taxonomy" id="1287681"/>
    <lineage>
        <taxon>Eukaryota</taxon>
        <taxon>Fungi</taxon>
        <taxon>Dikarya</taxon>
        <taxon>Ascomycota</taxon>
        <taxon>Pezizomycotina</taxon>
        <taxon>Sordariomycetes</taxon>
        <taxon>Xylariomycetidae</taxon>
        <taxon>Xylariales</taxon>
        <taxon>Diatrypaceae</taxon>
        <taxon>Eutypa</taxon>
    </lineage>
</organism>
<keyword evidence="2" id="KW-1185">Reference proteome</keyword>
<dbReference type="Gene3D" id="3.40.50.450">
    <property type="match status" value="1"/>
</dbReference>
<evidence type="ECO:0000313" key="2">
    <source>
        <dbReference type="Proteomes" id="UP000012174"/>
    </source>
</evidence>
<proteinExistence type="predicted"/>
<protein>
    <submittedName>
        <fullName evidence="1">Uncharacterized protein</fullName>
    </submittedName>
</protein>
<dbReference type="InterPro" id="IPR039470">
    <property type="entry name" value="Nuc_deoxyri_tr2"/>
</dbReference>
<dbReference type="AlphaFoldDB" id="M7SHV4"/>
<dbReference type="HOGENOM" id="CLU_109866_0_0_1"/>
<evidence type="ECO:0000313" key="1">
    <source>
        <dbReference type="EMBL" id="EMR63863.1"/>
    </source>
</evidence>
<dbReference type="KEGG" id="ela:UCREL1_9161"/>
<dbReference type="Proteomes" id="UP000012174">
    <property type="component" value="Unassembled WGS sequence"/>
</dbReference>